<dbReference type="KEGG" id="pfer:IRI77_01435"/>
<evidence type="ECO:0000313" key="1">
    <source>
        <dbReference type="EMBL" id="QOY88652.1"/>
    </source>
</evidence>
<gene>
    <name evidence="1" type="ORF">IRI77_01435</name>
</gene>
<reference evidence="1 2" key="1">
    <citation type="submission" date="2020-10" db="EMBL/GenBank/DDBJ databases">
        <title>Complete genome sequence of Paludibaculum fermentans P105T, a facultatively anaerobic acidobacterium capable of dissimilatory Fe(III) reduction.</title>
        <authorList>
            <person name="Dedysh S.N."/>
            <person name="Beletsky A.V."/>
            <person name="Kulichevskaya I.S."/>
            <person name="Mardanov A.V."/>
            <person name="Ravin N.V."/>
        </authorList>
    </citation>
    <scope>NUCLEOTIDE SEQUENCE [LARGE SCALE GENOMIC DNA]</scope>
    <source>
        <strain evidence="1 2">P105</strain>
    </source>
</reference>
<accession>A0A7S7NRT5</accession>
<organism evidence="1 2">
    <name type="scientific">Paludibaculum fermentans</name>
    <dbReference type="NCBI Taxonomy" id="1473598"/>
    <lineage>
        <taxon>Bacteria</taxon>
        <taxon>Pseudomonadati</taxon>
        <taxon>Acidobacteriota</taxon>
        <taxon>Terriglobia</taxon>
        <taxon>Bryobacterales</taxon>
        <taxon>Bryobacteraceae</taxon>
        <taxon>Paludibaculum</taxon>
    </lineage>
</organism>
<keyword evidence="2" id="KW-1185">Reference proteome</keyword>
<dbReference type="RefSeq" id="WP_194450314.1">
    <property type="nucleotide sequence ID" value="NZ_CP063849.1"/>
</dbReference>
<dbReference type="Proteomes" id="UP000593892">
    <property type="component" value="Chromosome"/>
</dbReference>
<sequence>MIQIQSNQLGGLEWKQLSAFARAYELRSGDSVLASVEFKKVFGTLAEAKTAHEAWTFKRTGFLTPMVTARVAGSEQDVAHYKPGMMGTKGEIFLPGGEVLHMKSTSFWGSQWALMLGDGTALIKFQNQGMLKHGAHVDIEPAARERPDLPLLLTLCWYILALHQQDSAATTAVIAAG</sequence>
<dbReference type="EMBL" id="CP063849">
    <property type="protein sequence ID" value="QOY88652.1"/>
    <property type="molecule type" value="Genomic_DNA"/>
</dbReference>
<dbReference type="AlphaFoldDB" id="A0A7S7NRT5"/>
<evidence type="ECO:0000313" key="2">
    <source>
        <dbReference type="Proteomes" id="UP000593892"/>
    </source>
</evidence>
<name>A0A7S7NRT5_PALFE</name>
<proteinExistence type="predicted"/>
<protein>
    <submittedName>
        <fullName evidence="1">Uncharacterized protein</fullName>
    </submittedName>
</protein>